<keyword evidence="1 9" id="KW-0732">Signal</keyword>
<dbReference type="GO" id="GO:0010411">
    <property type="term" value="P:xyloglucan metabolic process"/>
    <property type="evidence" value="ECO:0007669"/>
    <property type="project" value="TreeGrafter"/>
</dbReference>
<reference evidence="11 12" key="1">
    <citation type="submission" date="2020-07" db="EMBL/GenBank/DDBJ databases">
        <title>Sequencing the genomes of 1000 actinobacteria strains.</title>
        <authorList>
            <person name="Klenk H.-P."/>
        </authorList>
    </citation>
    <scope>NUCLEOTIDE SEQUENCE [LARGE SCALE GENOMIC DNA]</scope>
    <source>
        <strain evidence="11 12">CXB654</strain>
    </source>
</reference>
<evidence type="ECO:0000256" key="9">
    <source>
        <dbReference type="SAM" id="SignalP"/>
    </source>
</evidence>
<evidence type="ECO:0000256" key="5">
    <source>
        <dbReference type="ARBA" id="ARBA00023295"/>
    </source>
</evidence>
<evidence type="ECO:0000256" key="3">
    <source>
        <dbReference type="ARBA" id="ARBA00023001"/>
    </source>
</evidence>
<evidence type="ECO:0000313" key="12">
    <source>
        <dbReference type="Proteomes" id="UP000589036"/>
    </source>
</evidence>
<dbReference type="Gene3D" id="2.130.10.10">
    <property type="entry name" value="YVTN repeat-like/Quinoprotein amine dehydrogenase"/>
    <property type="match status" value="2"/>
</dbReference>
<feature type="region of interest" description="Disordered" evidence="8">
    <location>
        <begin position="767"/>
        <end position="797"/>
    </location>
</feature>
<dbReference type="SUPFAM" id="SSF110296">
    <property type="entry name" value="Oligoxyloglucan reducing end-specific cellobiohydrolase"/>
    <property type="match status" value="2"/>
</dbReference>
<feature type="domain" description="CBM2" evidence="10">
    <location>
        <begin position="791"/>
        <end position="900"/>
    </location>
</feature>
<dbReference type="InterPro" id="IPR012291">
    <property type="entry name" value="CBM2_carb-bd_dom_sf"/>
</dbReference>
<evidence type="ECO:0000256" key="1">
    <source>
        <dbReference type="ARBA" id="ARBA00022729"/>
    </source>
</evidence>
<evidence type="ECO:0000256" key="7">
    <source>
        <dbReference type="ARBA" id="ARBA00037986"/>
    </source>
</evidence>
<dbReference type="PANTHER" id="PTHR43739:SF2">
    <property type="entry name" value="OLIGOXYLOGLUCAN-REDUCING END-SPECIFIC XYLOGLUCANASE-RELATED"/>
    <property type="match status" value="1"/>
</dbReference>
<dbReference type="PROSITE" id="PS51173">
    <property type="entry name" value="CBM2"/>
    <property type="match status" value="1"/>
</dbReference>
<dbReference type="CDD" id="cd15482">
    <property type="entry name" value="Sialidase_non-viral"/>
    <property type="match status" value="2"/>
</dbReference>
<dbReference type="GO" id="GO:0030245">
    <property type="term" value="P:cellulose catabolic process"/>
    <property type="evidence" value="ECO:0007669"/>
    <property type="project" value="UniProtKB-KW"/>
</dbReference>
<accession>A0A852U8A7</accession>
<comment type="caution">
    <text evidence="11">The sequence shown here is derived from an EMBL/GenBank/DDBJ whole genome shotgun (WGS) entry which is preliminary data.</text>
</comment>
<evidence type="ECO:0000256" key="6">
    <source>
        <dbReference type="ARBA" id="ARBA00023326"/>
    </source>
</evidence>
<dbReference type="GO" id="GO:0004553">
    <property type="term" value="F:hydrolase activity, hydrolyzing O-glycosyl compounds"/>
    <property type="evidence" value="ECO:0007669"/>
    <property type="project" value="InterPro"/>
</dbReference>
<dbReference type="InterPro" id="IPR052025">
    <property type="entry name" value="Xyloglucanase_GH74"/>
</dbReference>
<dbReference type="GO" id="GO:0030247">
    <property type="term" value="F:polysaccharide binding"/>
    <property type="evidence" value="ECO:0007669"/>
    <property type="project" value="UniProtKB-UniRule"/>
</dbReference>
<dbReference type="Pfam" id="PF00553">
    <property type="entry name" value="CBM_2"/>
    <property type="match status" value="1"/>
</dbReference>
<dbReference type="AlphaFoldDB" id="A0A852U8A7"/>
<feature type="chain" id="PRO_5032559963" description="CBM2 domain-containing protein" evidence="9">
    <location>
        <begin position="22"/>
        <end position="901"/>
    </location>
</feature>
<dbReference type="SUPFAM" id="SSF49384">
    <property type="entry name" value="Carbohydrate-binding domain"/>
    <property type="match status" value="1"/>
</dbReference>
<keyword evidence="4" id="KW-0119">Carbohydrate metabolism</keyword>
<dbReference type="EMBL" id="JACCCC010000001">
    <property type="protein sequence ID" value="NYE50304.1"/>
    <property type="molecule type" value="Genomic_DNA"/>
</dbReference>
<dbReference type="PROSITE" id="PS00561">
    <property type="entry name" value="CBM2_A"/>
    <property type="match status" value="1"/>
</dbReference>
<keyword evidence="6" id="KW-0624">Polysaccharide degradation</keyword>
<keyword evidence="12" id="KW-1185">Reference proteome</keyword>
<feature type="region of interest" description="Disordered" evidence="8">
    <location>
        <begin position="879"/>
        <end position="901"/>
    </location>
</feature>
<dbReference type="PANTHER" id="PTHR43739">
    <property type="entry name" value="XYLOGLUCANASE (EUROFUNG)"/>
    <property type="match status" value="1"/>
</dbReference>
<dbReference type="Proteomes" id="UP000589036">
    <property type="component" value="Unassembled WGS sequence"/>
</dbReference>
<dbReference type="FunFam" id="2.130.10.10:FF:000534">
    <property type="entry name" value="Xyloglucanase Xgh74A"/>
    <property type="match status" value="1"/>
</dbReference>
<protein>
    <recommendedName>
        <fullName evidence="10">CBM2 domain-containing protein</fullName>
    </recommendedName>
</protein>
<keyword evidence="3" id="KW-0136">Cellulose degradation</keyword>
<dbReference type="InterPro" id="IPR001919">
    <property type="entry name" value="CBD2"/>
</dbReference>
<keyword evidence="2" id="KW-0378">Hydrolase</keyword>
<comment type="similarity">
    <text evidence="7">Belongs to the glycosyl hydrolase 74 family.</text>
</comment>
<proteinExistence type="inferred from homology"/>
<gene>
    <name evidence="11" type="ORF">HDA32_005424</name>
</gene>
<evidence type="ECO:0000256" key="2">
    <source>
        <dbReference type="ARBA" id="ARBA00022801"/>
    </source>
</evidence>
<feature type="compositionally biased region" description="Acidic residues" evidence="8">
    <location>
        <begin position="778"/>
        <end position="794"/>
    </location>
</feature>
<sequence length="901" mass="95082">MRRALTIGFAALTLLAPSAGAAQAVSAPAAAPAEQAADTAYDWRNVEIVGGGFVPGIVFNQTEPDLVYARTDIGGAYRMNPDTGRWIPLLDHIGWDDWNLTGIVSLATDPVDPDRVYVAAGNYTNDWTSQNGAVLRSADRGETWERTDLPFKLGGNMPGRGMGERLAVDPNDNSVLYLGAPSGHGLWKSTDHGETWAEVTAFPNPGDYVQDPNDESGYLSDNQGVVWVTFDPTTGTDGGATQDVYVGVADKDNTVYRSTDGGESWEAIPGRPTGHLAHKGVLDHENGILYIATSDTGGPYDGGSGDVWKYDTATGEWTRISPVPSDHEDNNYGYSGLTIDRQNPGTIMVATQISWWPDVIFFRSTDGGESWTRIWDWGAYPERTERYEMDVSGAPWLTFGQNPAPPESTPKLGWMTESLEIDPFDSDRMMYGTGATVYGTDELTDWDRDETFTIEVMAQGIEETAVLDLVSPPEGAPLISGLGDIGGFRHDDLDTVPDMMFTGPGFDSTTSLDYAESDPGVVVRAGDFDKSARPDDSSVAFSTDGGSNWFQGGEPEGVTGGGTVAAAADGSRFVWSPEGTAVHHSVGFGTTWTPSEGIPAGAVVESDRVNPDVFYGFAGGTFYLSTDGGAHFTATEAGGLPAEGDVRFKAVPGLEGEIWLAGGAEGGTYGLWRSTDSGAGFTRVEGVEEADSIGFGKAAPGQDYMALYTSAQIDGVRGIHRSDDAGASWVRVNDDQHQWGWTGAAITGDPRVYGRVYVATNGRGVVYGDLTNPPTDDGGGDDGGGDDGGGDDGADGSCRVDYATQDWSGGFTATVGVTNTGDTAVEGWSLEFDLPAGQRLEHGWSAEWSQSGSTVTATGMAWNADLRPGASVEIGFNGSAPDGTSPPSSFTLNGATCSGGE</sequence>
<dbReference type="RefSeq" id="WP_179645807.1">
    <property type="nucleotide sequence ID" value="NZ_BAAAYY010000014.1"/>
</dbReference>
<name>A0A852U8A7_9ACTN</name>
<feature type="compositionally biased region" description="Polar residues" evidence="8">
    <location>
        <begin position="885"/>
        <end position="901"/>
    </location>
</feature>
<evidence type="ECO:0000259" key="10">
    <source>
        <dbReference type="PROSITE" id="PS51173"/>
    </source>
</evidence>
<dbReference type="SMART" id="SM00637">
    <property type="entry name" value="CBD_II"/>
    <property type="match status" value="1"/>
</dbReference>
<evidence type="ECO:0000313" key="11">
    <source>
        <dbReference type="EMBL" id="NYE50304.1"/>
    </source>
</evidence>
<evidence type="ECO:0000256" key="8">
    <source>
        <dbReference type="SAM" id="MobiDB-lite"/>
    </source>
</evidence>
<dbReference type="InterPro" id="IPR008965">
    <property type="entry name" value="CBM2/CBM3_carb-bd_dom_sf"/>
</dbReference>
<keyword evidence="5" id="KW-0326">Glycosidase</keyword>
<evidence type="ECO:0000256" key="4">
    <source>
        <dbReference type="ARBA" id="ARBA00023277"/>
    </source>
</evidence>
<organism evidence="11 12">
    <name type="scientific">Spinactinospora alkalitolerans</name>
    <dbReference type="NCBI Taxonomy" id="687207"/>
    <lineage>
        <taxon>Bacteria</taxon>
        <taxon>Bacillati</taxon>
        <taxon>Actinomycetota</taxon>
        <taxon>Actinomycetes</taxon>
        <taxon>Streptosporangiales</taxon>
        <taxon>Nocardiopsidaceae</taxon>
        <taxon>Spinactinospora</taxon>
    </lineage>
</organism>
<dbReference type="InterPro" id="IPR018366">
    <property type="entry name" value="CBM2_CS"/>
</dbReference>
<dbReference type="InterPro" id="IPR015943">
    <property type="entry name" value="WD40/YVTN_repeat-like_dom_sf"/>
</dbReference>
<dbReference type="Gene3D" id="2.60.40.290">
    <property type="match status" value="1"/>
</dbReference>
<dbReference type="FunFam" id="2.130.10.10:FF:000545">
    <property type="entry name" value="Xyloglucanase Xgh74A"/>
    <property type="match status" value="1"/>
</dbReference>
<feature type="signal peptide" evidence="9">
    <location>
        <begin position="1"/>
        <end position="21"/>
    </location>
</feature>